<protein>
    <submittedName>
        <fullName evidence="2">Uncharacterized protein</fullName>
    </submittedName>
</protein>
<gene>
    <name evidence="2" type="ORF">BT62DRAFT_933736</name>
</gene>
<feature type="region of interest" description="Disordered" evidence="1">
    <location>
        <begin position="1"/>
        <end position="59"/>
    </location>
</feature>
<dbReference type="EMBL" id="MU250539">
    <property type="protein sequence ID" value="KAG7444691.1"/>
    <property type="molecule type" value="Genomic_DNA"/>
</dbReference>
<dbReference type="GeneID" id="66108905"/>
<feature type="region of interest" description="Disordered" evidence="1">
    <location>
        <begin position="101"/>
        <end position="121"/>
    </location>
</feature>
<reference evidence="2" key="1">
    <citation type="submission" date="2020-11" db="EMBL/GenBank/DDBJ databases">
        <title>Adaptations for nitrogen fixation in a non-lichenized fungal sporocarp promotes dispersal by wood-feeding termites.</title>
        <authorList>
            <consortium name="DOE Joint Genome Institute"/>
            <person name="Koch R.A."/>
            <person name="Yoon G."/>
            <person name="Arayal U."/>
            <person name="Lail K."/>
            <person name="Amirebrahimi M."/>
            <person name="Labutti K."/>
            <person name="Lipzen A."/>
            <person name="Riley R."/>
            <person name="Barry K."/>
            <person name="Henrissat B."/>
            <person name="Grigoriev I.V."/>
            <person name="Herr J.R."/>
            <person name="Aime M.C."/>
        </authorList>
    </citation>
    <scope>NUCLEOTIDE SEQUENCE</scope>
    <source>
        <strain evidence="2">MCA 3950</strain>
    </source>
</reference>
<evidence type="ECO:0000256" key="1">
    <source>
        <dbReference type="SAM" id="MobiDB-lite"/>
    </source>
</evidence>
<dbReference type="Proteomes" id="UP000812287">
    <property type="component" value="Unassembled WGS sequence"/>
</dbReference>
<dbReference type="RefSeq" id="XP_043038191.1">
    <property type="nucleotide sequence ID" value="XM_043186608.1"/>
</dbReference>
<evidence type="ECO:0000313" key="3">
    <source>
        <dbReference type="Proteomes" id="UP000812287"/>
    </source>
</evidence>
<proteinExistence type="predicted"/>
<name>A0A9P7VNY1_9AGAR</name>
<comment type="caution">
    <text evidence="2">The sequence shown here is derived from an EMBL/GenBank/DDBJ whole genome shotgun (WGS) entry which is preliminary data.</text>
</comment>
<keyword evidence="3" id="KW-1185">Reference proteome</keyword>
<sequence length="155" mass="17120">MALNKDAFPSHDQGCDPDAQAQVQDIPHGQVQEVPTEDNQSPICRVHPPAATEDEIEPPWVWGPKHTLLLREPEEPSFPPDNDDPDPLLFVDPWDFLLVHSEGLPHPNSEPPPDSVPRLGSFDFELAESSSLELDPSPSEVMLYCSSLSGSWSHA</sequence>
<evidence type="ECO:0000313" key="2">
    <source>
        <dbReference type="EMBL" id="KAG7444691.1"/>
    </source>
</evidence>
<accession>A0A9P7VNY1</accession>
<dbReference type="AlphaFoldDB" id="A0A9P7VNY1"/>
<organism evidence="2 3">
    <name type="scientific">Guyanagaster necrorhizus</name>
    <dbReference type="NCBI Taxonomy" id="856835"/>
    <lineage>
        <taxon>Eukaryota</taxon>
        <taxon>Fungi</taxon>
        <taxon>Dikarya</taxon>
        <taxon>Basidiomycota</taxon>
        <taxon>Agaricomycotina</taxon>
        <taxon>Agaricomycetes</taxon>
        <taxon>Agaricomycetidae</taxon>
        <taxon>Agaricales</taxon>
        <taxon>Marasmiineae</taxon>
        <taxon>Physalacriaceae</taxon>
        <taxon>Guyanagaster</taxon>
    </lineage>
</organism>